<keyword evidence="3" id="KW-1185">Reference proteome</keyword>
<feature type="compositionally biased region" description="Basic and acidic residues" evidence="1">
    <location>
        <begin position="231"/>
        <end position="249"/>
    </location>
</feature>
<dbReference type="RefSeq" id="WP_242406185.1">
    <property type="nucleotide sequence ID" value="NZ_CP007055.1"/>
</dbReference>
<gene>
    <name evidence="2" type="ORF">HALLA_07230</name>
</gene>
<dbReference type="GeneID" id="25144279"/>
<name>W0JU28_9EURY</name>
<dbReference type="EMBL" id="CP007055">
    <property type="protein sequence ID" value="AHG00782.1"/>
    <property type="molecule type" value="Genomic_DNA"/>
</dbReference>
<dbReference type="HOGENOM" id="CLU_084398_0_0_2"/>
<dbReference type="STRING" id="797299.HALLA_07230"/>
<proteinExistence type="predicted"/>
<evidence type="ECO:0008006" key="4">
    <source>
        <dbReference type="Google" id="ProtNLM"/>
    </source>
</evidence>
<dbReference type="Proteomes" id="UP000019024">
    <property type="component" value="Chromosome"/>
</dbReference>
<reference evidence="2 3" key="1">
    <citation type="submission" date="2014-01" db="EMBL/GenBank/DDBJ databases">
        <authorList>
            <consortium name="DOE Joint Genome Institute"/>
            <person name="Anderson I."/>
            <person name="Huntemann M."/>
            <person name="Han J."/>
            <person name="Chen A."/>
            <person name="Kyrpides N."/>
            <person name="Mavromatis K."/>
            <person name="Markowitz V."/>
            <person name="Palaniappan K."/>
            <person name="Ivanova N."/>
            <person name="Schaumberg A."/>
            <person name="Pati A."/>
            <person name="Liolios K."/>
            <person name="Nordberg H.P."/>
            <person name="Cantor M.N."/>
            <person name="Hua S.X."/>
            <person name="Woyke T."/>
        </authorList>
    </citation>
    <scope>NUCLEOTIDE SEQUENCE [LARGE SCALE GENOMIC DNA]</scope>
    <source>
        <strain evidence="2 3">XH-48</strain>
    </source>
</reference>
<organism evidence="2 3">
    <name type="scientific">Halostagnicola larsenii XH-48</name>
    <dbReference type="NCBI Taxonomy" id="797299"/>
    <lineage>
        <taxon>Archaea</taxon>
        <taxon>Methanobacteriati</taxon>
        <taxon>Methanobacteriota</taxon>
        <taxon>Stenosarchaea group</taxon>
        <taxon>Halobacteria</taxon>
        <taxon>Halobacteriales</taxon>
        <taxon>Natrialbaceae</taxon>
        <taxon>Halostagnicola</taxon>
    </lineage>
</organism>
<dbReference type="KEGG" id="hlr:HALLA_07230"/>
<evidence type="ECO:0000313" key="3">
    <source>
        <dbReference type="Proteomes" id="UP000019024"/>
    </source>
</evidence>
<evidence type="ECO:0000313" key="2">
    <source>
        <dbReference type="EMBL" id="AHG00782.1"/>
    </source>
</evidence>
<sequence>MTLLGRARSVLSSGGVRGLVSSGLAFLRHHPLLVRALARGRLAYYRTVGPYDALADPFALISVDPNEITVANRSIDKYLATGAIRGGEWDQRTNPYDESIKHRSVEQRYVDGMDWTETDVYGELCRRIDEEGEADGCFSRTDLERRYERIDRLYESIRDDGYDPTKHYEGTDSRIASSLDQVCVSVGRDGELVFCGGGNHRLSIAKVLELDAIPVRVVVRHDRWQRRRDRVARGEETETSSHPDLRDVR</sequence>
<dbReference type="eggNOG" id="arCOG10332">
    <property type="taxonomic scope" value="Archaea"/>
</dbReference>
<protein>
    <recommendedName>
        <fullName evidence="4">ParB/Sulfiredoxin domain-containing protein</fullName>
    </recommendedName>
</protein>
<dbReference type="AlphaFoldDB" id="W0JU28"/>
<evidence type="ECO:0000256" key="1">
    <source>
        <dbReference type="SAM" id="MobiDB-lite"/>
    </source>
</evidence>
<feature type="region of interest" description="Disordered" evidence="1">
    <location>
        <begin position="229"/>
        <end position="249"/>
    </location>
</feature>
<accession>W0JU28</accession>